<reference evidence="9 10" key="1">
    <citation type="submission" date="2020-10" db="EMBL/GenBank/DDBJ databases">
        <title>Connecting structure to function with the recovery of over 1000 high-quality activated sludge metagenome-assembled genomes encoding full-length rRNA genes using long-read sequencing.</title>
        <authorList>
            <person name="Singleton C.M."/>
            <person name="Petriglieri F."/>
            <person name="Kristensen J.M."/>
            <person name="Kirkegaard R.H."/>
            <person name="Michaelsen T.Y."/>
            <person name="Andersen M.H."/>
            <person name="Karst S.M."/>
            <person name="Dueholm M.S."/>
            <person name="Nielsen P.H."/>
            <person name="Albertsen M."/>
        </authorList>
    </citation>
    <scope>NUCLEOTIDE SEQUENCE [LARGE SCALE GENOMIC DNA]</scope>
    <source>
        <strain evidence="9">AalE_18-Q3-R2-46_BAT3C.188</strain>
    </source>
</reference>
<evidence type="ECO:0000313" key="9">
    <source>
        <dbReference type="EMBL" id="MBK6299941.1"/>
    </source>
</evidence>
<evidence type="ECO:0000256" key="3">
    <source>
        <dbReference type="ARBA" id="ARBA00022630"/>
    </source>
</evidence>
<feature type="domain" description="Rhodanese" evidence="8">
    <location>
        <begin position="445"/>
        <end position="535"/>
    </location>
</feature>
<sequence length="581" mass="60105">MSAAARLRRLDPSARIVVVEQGSEVSFANCGLPYFLSGEIANRSDLLLRTPGSLAATLGLEVRVDTLATAIDPAAREVTVRGPEGREERIGYDALVLAPGAYAVRPPIPGIDHPRVRTLRTVPDADTIRGWVQQGAARAVVLGAGFIGLEAAEALRHAGLDVSIVEAAPHVLPVIDAELAAYVTDELRTHGVNVHEGVAARAILDVEGTPVVELADGTVLPADLVILSVGVRPRSELAAAAGLALTEQGAIIVDNDQRTSDPRIWAVGDATASTHAITGAVAPVALATPANRGGRVAADSIAGGGRRSPRPLGTAVVRVFDLTIAMTGASRRSLGDRPFHTVRVHAGHHAGYYPGAETMHLLLHFDGEGRILGAQGVGREGVDKRIDVIATATRGGLRVDDLVDLDLSYAPPFGAAKDPVMMLGMIADNVLSGRLTQHDPVAPLDPETTLVLDVRNPGEWDRGHIEGAMLVPQPDVAASIEEIRRAAAGRPIVVHCASGFRSYLANRTLAGAGIDSANVSGGFTTLAIAQPQLVAHPQTSPASATTSGTTVSSTNAGRNANPSGSTIVTPSLAAASSISCS</sequence>
<comment type="caution">
    <text evidence="9">The sequence shown here is derived from an EMBL/GenBank/DDBJ whole genome shotgun (WGS) entry which is preliminary data.</text>
</comment>
<keyword evidence="4" id="KW-0274">FAD</keyword>
<accession>A0A934X2S4</accession>
<dbReference type="Pfam" id="PF00581">
    <property type="entry name" value="Rhodanese"/>
    <property type="match status" value="1"/>
</dbReference>
<evidence type="ECO:0000256" key="6">
    <source>
        <dbReference type="ARBA" id="ARBA00023284"/>
    </source>
</evidence>
<name>A0A934X2S4_9MICO</name>
<evidence type="ECO:0000256" key="1">
    <source>
        <dbReference type="ARBA" id="ARBA00001974"/>
    </source>
</evidence>
<dbReference type="Gene3D" id="3.50.50.60">
    <property type="entry name" value="FAD/NAD(P)-binding domain"/>
    <property type="match status" value="2"/>
</dbReference>
<keyword evidence="6" id="KW-0676">Redox-active center</keyword>
<evidence type="ECO:0000256" key="2">
    <source>
        <dbReference type="ARBA" id="ARBA00009130"/>
    </source>
</evidence>
<evidence type="ECO:0000256" key="7">
    <source>
        <dbReference type="SAM" id="MobiDB-lite"/>
    </source>
</evidence>
<organism evidence="9 10">
    <name type="scientific">Candidatus Phosphoribacter hodrii</name>
    <dbReference type="NCBI Taxonomy" id="2953743"/>
    <lineage>
        <taxon>Bacteria</taxon>
        <taxon>Bacillati</taxon>
        <taxon>Actinomycetota</taxon>
        <taxon>Actinomycetes</taxon>
        <taxon>Micrococcales</taxon>
        <taxon>Dermatophilaceae</taxon>
        <taxon>Candidatus Phosphoribacter</taxon>
    </lineage>
</organism>
<dbReference type="InterPro" id="IPR050260">
    <property type="entry name" value="FAD-bd_OxRdtase"/>
</dbReference>
<dbReference type="EMBL" id="JADIXZ010000001">
    <property type="protein sequence ID" value="MBK6299941.1"/>
    <property type="molecule type" value="Genomic_DNA"/>
</dbReference>
<feature type="compositionally biased region" description="Low complexity" evidence="7">
    <location>
        <begin position="539"/>
        <end position="556"/>
    </location>
</feature>
<dbReference type="InterPro" id="IPR001763">
    <property type="entry name" value="Rhodanese-like_dom"/>
</dbReference>
<dbReference type="SMART" id="SM00450">
    <property type="entry name" value="RHOD"/>
    <property type="match status" value="1"/>
</dbReference>
<dbReference type="InterPro" id="IPR036873">
    <property type="entry name" value="Rhodanese-like_dom_sf"/>
</dbReference>
<comment type="similarity">
    <text evidence="2">Belongs to the class-III pyridine nucleotide-disulfide oxidoreductase family.</text>
</comment>
<dbReference type="SUPFAM" id="SSF55424">
    <property type="entry name" value="FAD/NAD-linked reductases, dimerisation (C-terminal) domain"/>
    <property type="match status" value="1"/>
</dbReference>
<feature type="region of interest" description="Disordered" evidence="7">
    <location>
        <begin position="536"/>
        <end position="566"/>
    </location>
</feature>
<dbReference type="InterPro" id="IPR016156">
    <property type="entry name" value="FAD/NAD-linked_Rdtase_dimer_sf"/>
</dbReference>
<dbReference type="AlphaFoldDB" id="A0A934X2S4"/>
<dbReference type="Pfam" id="PF02852">
    <property type="entry name" value="Pyr_redox_dim"/>
    <property type="match status" value="1"/>
</dbReference>
<gene>
    <name evidence="9" type="ORF">IPF40_02420</name>
</gene>
<dbReference type="Proteomes" id="UP000718281">
    <property type="component" value="Unassembled WGS sequence"/>
</dbReference>
<evidence type="ECO:0000313" key="10">
    <source>
        <dbReference type="Proteomes" id="UP000718281"/>
    </source>
</evidence>
<dbReference type="GO" id="GO:0016491">
    <property type="term" value="F:oxidoreductase activity"/>
    <property type="evidence" value="ECO:0007669"/>
    <property type="project" value="UniProtKB-KW"/>
</dbReference>
<keyword evidence="5" id="KW-0560">Oxidoreductase</keyword>
<dbReference type="PANTHER" id="PTHR43429:SF1">
    <property type="entry name" value="NAD(P)H SULFUR OXIDOREDUCTASE (COA-DEPENDENT)"/>
    <property type="match status" value="1"/>
</dbReference>
<dbReference type="PROSITE" id="PS50206">
    <property type="entry name" value="RHODANESE_3"/>
    <property type="match status" value="1"/>
</dbReference>
<comment type="cofactor">
    <cofactor evidence="1">
        <name>FAD</name>
        <dbReference type="ChEBI" id="CHEBI:57692"/>
    </cofactor>
</comment>
<feature type="compositionally biased region" description="Polar residues" evidence="7">
    <location>
        <begin position="557"/>
        <end position="566"/>
    </location>
</feature>
<dbReference type="InterPro" id="IPR023753">
    <property type="entry name" value="FAD/NAD-binding_dom"/>
</dbReference>
<evidence type="ECO:0000256" key="5">
    <source>
        <dbReference type="ARBA" id="ARBA00023002"/>
    </source>
</evidence>
<dbReference type="SUPFAM" id="SSF52821">
    <property type="entry name" value="Rhodanese/Cell cycle control phosphatase"/>
    <property type="match status" value="1"/>
</dbReference>
<dbReference type="Pfam" id="PF07992">
    <property type="entry name" value="Pyr_redox_2"/>
    <property type="match status" value="1"/>
</dbReference>
<dbReference type="InterPro" id="IPR036188">
    <property type="entry name" value="FAD/NAD-bd_sf"/>
</dbReference>
<dbReference type="CDD" id="cd00158">
    <property type="entry name" value="RHOD"/>
    <property type="match status" value="1"/>
</dbReference>
<protein>
    <submittedName>
        <fullName evidence="9">FAD-dependent oxidoreductase</fullName>
    </submittedName>
</protein>
<evidence type="ECO:0000259" key="8">
    <source>
        <dbReference type="PROSITE" id="PS50206"/>
    </source>
</evidence>
<dbReference type="PANTHER" id="PTHR43429">
    <property type="entry name" value="PYRIDINE NUCLEOTIDE-DISULFIDE OXIDOREDUCTASE DOMAIN-CONTAINING"/>
    <property type="match status" value="1"/>
</dbReference>
<dbReference type="SUPFAM" id="SSF51905">
    <property type="entry name" value="FAD/NAD(P)-binding domain"/>
    <property type="match status" value="1"/>
</dbReference>
<dbReference type="InterPro" id="IPR004099">
    <property type="entry name" value="Pyr_nucl-diS_OxRdtase_dimer"/>
</dbReference>
<keyword evidence="3" id="KW-0285">Flavoprotein</keyword>
<dbReference type="PRINTS" id="PR00368">
    <property type="entry name" value="FADPNR"/>
</dbReference>
<evidence type="ECO:0000256" key="4">
    <source>
        <dbReference type="ARBA" id="ARBA00022827"/>
    </source>
</evidence>
<proteinExistence type="inferred from homology"/>
<dbReference type="Gene3D" id="3.40.250.10">
    <property type="entry name" value="Rhodanese-like domain"/>
    <property type="match status" value="1"/>
</dbReference>